<feature type="non-terminal residue" evidence="1">
    <location>
        <position position="1"/>
    </location>
</feature>
<dbReference type="OrthoDB" id="2468144at2759"/>
<name>A0A9N9JJX0_9GLOM</name>
<dbReference type="AlphaFoldDB" id="A0A9N9JJX0"/>
<protein>
    <submittedName>
        <fullName evidence="1">15201_t:CDS:1</fullName>
    </submittedName>
</protein>
<feature type="non-terminal residue" evidence="1">
    <location>
        <position position="191"/>
    </location>
</feature>
<comment type="caution">
    <text evidence="1">The sequence shown here is derived from an EMBL/GenBank/DDBJ whole genome shotgun (WGS) entry which is preliminary data.</text>
</comment>
<organism evidence="1 2">
    <name type="scientific">Dentiscutata erythropus</name>
    <dbReference type="NCBI Taxonomy" id="1348616"/>
    <lineage>
        <taxon>Eukaryota</taxon>
        <taxon>Fungi</taxon>
        <taxon>Fungi incertae sedis</taxon>
        <taxon>Mucoromycota</taxon>
        <taxon>Glomeromycotina</taxon>
        <taxon>Glomeromycetes</taxon>
        <taxon>Diversisporales</taxon>
        <taxon>Gigasporaceae</taxon>
        <taxon>Dentiscutata</taxon>
    </lineage>
</organism>
<sequence length="191" mass="22672">ASEIVTPDEFEFYFNHLWKSQLLDPNDKISTRSLNNIFLYNLLAGVLVRECTKNYSLELSNIPLEYLKLIISNIIRQNNVDWNTKTCFKFKLWFSQNNKITKQIQKTKFQNLLKKKWNIFLKDSPFKVEDGFFKIEDNLTVPELDLKNLAKTKYGSTRQNNNIKPVFKSAQAFQTREYTNNNNKNDQRRDS</sequence>
<keyword evidence="2" id="KW-1185">Reference proteome</keyword>
<reference evidence="1" key="1">
    <citation type="submission" date="2021-06" db="EMBL/GenBank/DDBJ databases">
        <authorList>
            <person name="Kallberg Y."/>
            <person name="Tangrot J."/>
            <person name="Rosling A."/>
        </authorList>
    </citation>
    <scope>NUCLEOTIDE SEQUENCE</scope>
    <source>
        <strain evidence="1">MA453B</strain>
    </source>
</reference>
<evidence type="ECO:0000313" key="2">
    <source>
        <dbReference type="Proteomes" id="UP000789405"/>
    </source>
</evidence>
<evidence type="ECO:0000313" key="1">
    <source>
        <dbReference type="EMBL" id="CAG8785677.1"/>
    </source>
</evidence>
<dbReference type="Proteomes" id="UP000789405">
    <property type="component" value="Unassembled WGS sequence"/>
</dbReference>
<gene>
    <name evidence="1" type="ORF">DERYTH_LOCUS20351</name>
</gene>
<accession>A0A9N9JJX0</accession>
<proteinExistence type="predicted"/>
<dbReference type="EMBL" id="CAJVPY010023810">
    <property type="protein sequence ID" value="CAG8785677.1"/>
    <property type="molecule type" value="Genomic_DNA"/>
</dbReference>